<dbReference type="Pfam" id="PF01728">
    <property type="entry name" value="FtsJ"/>
    <property type="match status" value="1"/>
</dbReference>
<dbReference type="PANTHER" id="PTHR10920">
    <property type="entry name" value="RIBOSOMAL RNA METHYLTRANSFERASE"/>
    <property type="match status" value="1"/>
</dbReference>
<reference evidence="9" key="2">
    <citation type="journal article" date="2023" name="Commun. Biol.">
        <title>Intrasexual cuticular hydrocarbon dimorphism in a wasp sheds light on hydrocarbon biosynthesis genes in Hymenoptera.</title>
        <authorList>
            <person name="Moris V.C."/>
            <person name="Podsiadlowski L."/>
            <person name="Martin S."/>
            <person name="Oeyen J.P."/>
            <person name="Donath A."/>
            <person name="Petersen M."/>
            <person name="Wilbrandt J."/>
            <person name="Misof B."/>
            <person name="Liedtke D."/>
            <person name="Thamm M."/>
            <person name="Scheiner R."/>
            <person name="Schmitt T."/>
            <person name="Niehuis O."/>
        </authorList>
    </citation>
    <scope>NUCLEOTIDE SEQUENCE</scope>
    <source>
        <strain evidence="9">GBR_01_08_01A</strain>
    </source>
</reference>
<protein>
    <recommendedName>
        <fullName evidence="6">rRNA methyltransferase 2, mitochondrial</fullName>
    </recommendedName>
</protein>
<evidence type="ECO:0000256" key="7">
    <source>
        <dbReference type="PIRSR" id="PIRSR005461-1"/>
    </source>
</evidence>
<evidence type="ECO:0000256" key="3">
    <source>
        <dbReference type="ARBA" id="ARBA00022603"/>
    </source>
</evidence>
<dbReference type="InterPro" id="IPR029063">
    <property type="entry name" value="SAM-dependent_MTases_sf"/>
</dbReference>
<dbReference type="Gene3D" id="3.40.50.150">
    <property type="entry name" value="Vaccinia Virus protein VP39"/>
    <property type="match status" value="1"/>
</dbReference>
<dbReference type="InterPro" id="IPR015507">
    <property type="entry name" value="rRNA-MeTfrase_E"/>
</dbReference>
<evidence type="ECO:0000259" key="8">
    <source>
        <dbReference type="Pfam" id="PF01728"/>
    </source>
</evidence>
<evidence type="ECO:0000313" key="9">
    <source>
        <dbReference type="EMBL" id="KAK2577131.1"/>
    </source>
</evidence>
<evidence type="ECO:0000313" key="10">
    <source>
        <dbReference type="Proteomes" id="UP001258017"/>
    </source>
</evidence>
<dbReference type="GO" id="GO:0005739">
    <property type="term" value="C:mitochondrion"/>
    <property type="evidence" value="ECO:0007669"/>
    <property type="project" value="TreeGrafter"/>
</dbReference>
<organism evidence="9 10">
    <name type="scientific">Odynerus spinipes</name>
    <dbReference type="NCBI Taxonomy" id="1348599"/>
    <lineage>
        <taxon>Eukaryota</taxon>
        <taxon>Metazoa</taxon>
        <taxon>Ecdysozoa</taxon>
        <taxon>Arthropoda</taxon>
        <taxon>Hexapoda</taxon>
        <taxon>Insecta</taxon>
        <taxon>Pterygota</taxon>
        <taxon>Neoptera</taxon>
        <taxon>Endopterygota</taxon>
        <taxon>Hymenoptera</taxon>
        <taxon>Apocrita</taxon>
        <taxon>Aculeata</taxon>
        <taxon>Vespoidea</taxon>
        <taxon>Vespidae</taxon>
        <taxon>Eumeninae</taxon>
        <taxon>Odynerus</taxon>
    </lineage>
</organism>
<evidence type="ECO:0000256" key="2">
    <source>
        <dbReference type="ARBA" id="ARBA00022552"/>
    </source>
</evidence>
<dbReference type="InterPro" id="IPR050082">
    <property type="entry name" value="RNA_methyltr_RlmE"/>
</dbReference>
<keyword evidence="10" id="KW-1185">Reference proteome</keyword>
<evidence type="ECO:0000256" key="6">
    <source>
        <dbReference type="ARBA" id="ARBA00041184"/>
    </source>
</evidence>
<evidence type="ECO:0000256" key="4">
    <source>
        <dbReference type="ARBA" id="ARBA00022679"/>
    </source>
</evidence>
<dbReference type="SUPFAM" id="SSF53335">
    <property type="entry name" value="S-adenosyl-L-methionine-dependent methyltransferases"/>
    <property type="match status" value="1"/>
</dbReference>
<dbReference type="PANTHER" id="PTHR10920:SF18">
    <property type="entry name" value="RRNA METHYLTRANSFERASE 2, MITOCHONDRIAL"/>
    <property type="match status" value="1"/>
</dbReference>
<comment type="similarity">
    <text evidence="1">Belongs to the class I-like SAM-binding methyltransferase superfamily. RNA methyltransferase RlmE family.</text>
</comment>
<accession>A0AAD9RDR0</accession>
<dbReference type="InterPro" id="IPR002877">
    <property type="entry name" value="RNA_MeTrfase_FtsJ_dom"/>
</dbReference>
<dbReference type="EMBL" id="JAIFRP010004357">
    <property type="protein sequence ID" value="KAK2577131.1"/>
    <property type="molecule type" value="Genomic_DNA"/>
</dbReference>
<comment type="caution">
    <text evidence="9">The sequence shown here is derived from an EMBL/GenBank/DDBJ whole genome shotgun (WGS) entry which is preliminary data.</text>
</comment>
<dbReference type="HAMAP" id="MF_01547">
    <property type="entry name" value="RNA_methyltr_E"/>
    <property type="match status" value="1"/>
</dbReference>
<dbReference type="AlphaFoldDB" id="A0AAD9RDR0"/>
<name>A0AAD9RDR0_9HYME</name>
<feature type="domain" description="Ribosomal RNA methyltransferase FtsJ" evidence="8">
    <location>
        <begin position="56"/>
        <end position="240"/>
    </location>
</feature>
<proteinExistence type="inferred from homology"/>
<keyword evidence="2" id="KW-0698">rRNA processing</keyword>
<keyword evidence="3" id="KW-0489">Methyltransferase</keyword>
<dbReference type="PIRSF" id="PIRSF005461">
    <property type="entry name" value="23S_rRNA_mtase"/>
    <property type="match status" value="1"/>
</dbReference>
<evidence type="ECO:0000256" key="5">
    <source>
        <dbReference type="ARBA" id="ARBA00022691"/>
    </source>
</evidence>
<keyword evidence="5 7" id="KW-0949">S-adenosyl-L-methionine</keyword>
<gene>
    <name evidence="9" type="ORF">KPH14_003293</name>
</gene>
<dbReference type="Proteomes" id="UP001258017">
    <property type="component" value="Unassembled WGS sequence"/>
</dbReference>
<keyword evidence="4" id="KW-0808">Transferase</keyword>
<dbReference type="GO" id="GO:0008650">
    <property type="term" value="F:rRNA (uridine-2'-O-)-methyltransferase activity"/>
    <property type="evidence" value="ECO:0007669"/>
    <property type="project" value="TreeGrafter"/>
</dbReference>
<feature type="active site" description="Proton acceptor" evidence="7">
    <location>
        <position position="197"/>
    </location>
</feature>
<sequence>MNSIGRNIFMTRCVHTCTSLLRETPKNLKGKKHSSQLWLERQLRDPYVEKAKQENYRCRSAFKLLEINEKQKLFSFGDIVIDCGAAPGSWTQVAVKLVNADGKQDGPVGRVIGIDRLPICPIEGATVFGNMDFTMTQSQTQLHELLMGSKANIILSDMAPNATGVRELDHTNIIKLVYAAMKFSLQVLCKDGTFIAKVWDGSMTTQLQNDLAKFYTKVKLNRPNATRSDSTETYIIAKGFKGLKTSSPGV</sequence>
<reference evidence="9" key="1">
    <citation type="submission" date="2021-08" db="EMBL/GenBank/DDBJ databases">
        <authorList>
            <person name="Misof B."/>
            <person name="Oliver O."/>
            <person name="Podsiadlowski L."/>
            <person name="Donath A."/>
            <person name="Peters R."/>
            <person name="Mayer C."/>
            <person name="Rust J."/>
            <person name="Gunkel S."/>
            <person name="Lesny P."/>
            <person name="Martin S."/>
            <person name="Oeyen J.P."/>
            <person name="Petersen M."/>
            <person name="Panagiotis P."/>
            <person name="Wilbrandt J."/>
            <person name="Tanja T."/>
        </authorList>
    </citation>
    <scope>NUCLEOTIDE SEQUENCE</scope>
    <source>
        <strain evidence="9">GBR_01_08_01A</strain>
        <tissue evidence="9">Thorax + abdomen</tissue>
    </source>
</reference>
<evidence type="ECO:0000256" key="1">
    <source>
        <dbReference type="ARBA" id="ARBA00009258"/>
    </source>
</evidence>